<proteinExistence type="predicted"/>
<feature type="region of interest" description="Disordered" evidence="1">
    <location>
        <begin position="109"/>
        <end position="136"/>
    </location>
</feature>
<dbReference type="EMBL" id="CM008049">
    <property type="protein sequence ID" value="PVH47958.1"/>
    <property type="molecule type" value="Genomic_DNA"/>
</dbReference>
<evidence type="ECO:0000256" key="1">
    <source>
        <dbReference type="SAM" id="MobiDB-lite"/>
    </source>
</evidence>
<sequence length="178" mass="18380">MADTLASKSRHRTYDPLLRAVAAPVPGGLPRVYPFKDQFVAYMEGYAAAAASRRGSAHASRTPAADGDGDVHLGPSAALTGSRTGATAPRRPAWWPASRPAAIVRSAPAPLPSPTNAAPQRGALPRAPAEGGGRRAAFLGDDDAACGGFFADLQPPLLPCRPFAEAPAPRALQAWPGR</sequence>
<feature type="region of interest" description="Disordered" evidence="1">
    <location>
        <begin position="58"/>
        <end position="93"/>
    </location>
</feature>
<name>A0A2T8JDH3_9POAL</name>
<dbReference type="Proteomes" id="UP000243499">
    <property type="component" value="Chromosome 4"/>
</dbReference>
<dbReference type="Gramene" id="PVH47958">
    <property type="protein sequence ID" value="PVH47958"/>
    <property type="gene ID" value="PAHAL_4G199900"/>
</dbReference>
<accession>A0A2T8JDH3</accession>
<dbReference type="AlphaFoldDB" id="A0A2T8JDH3"/>
<evidence type="ECO:0000313" key="2">
    <source>
        <dbReference type="EMBL" id="PVH47958.1"/>
    </source>
</evidence>
<reference evidence="2" key="1">
    <citation type="submission" date="2018-04" db="EMBL/GenBank/DDBJ databases">
        <title>WGS assembly of Panicum hallii.</title>
        <authorList>
            <person name="Lovell J."/>
            <person name="Jenkins J."/>
            <person name="Lowry D."/>
            <person name="Mamidi S."/>
            <person name="Sreedasyam A."/>
            <person name="Weng X."/>
            <person name="Barry K."/>
            <person name="Bonette J."/>
            <person name="Campitelli B."/>
            <person name="Daum C."/>
            <person name="Gordon S."/>
            <person name="Gould B."/>
            <person name="Lipzen A."/>
            <person name="Macqueen A."/>
            <person name="Palacio-Mejia J."/>
            <person name="Plott C."/>
            <person name="Shakirov E."/>
            <person name="Shu S."/>
            <person name="Yoshinaga Y."/>
            <person name="Zane M."/>
            <person name="Rokhsar D."/>
            <person name="Grimwood J."/>
            <person name="Schmutz J."/>
            <person name="Juenger T."/>
        </authorList>
    </citation>
    <scope>NUCLEOTIDE SEQUENCE [LARGE SCALE GENOMIC DNA]</scope>
    <source>
        <strain evidence="2">FIL2</strain>
    </source>
</reference>
<gene>
    <name evidence="2" type="ORF">PAHAL_4G199900</name>
</gene>
<organism evidence="2">
    <name type="scientific">Panicum hallii</name>
    <dbReference type="NCBI Taxonomy" id="206008"/>
    <lineage>
        <taxon>Eukaryota</taxon>
        <taxon>Viridiplantae</taxon>
        <taxon>Streptophyta</taxon>
        <taxon>Embryophyta</taxon>
        <taxon>Tracheophyta</taxon>
        <taxon>Spermatophyta</taxon>
        <taxon>Magnoliopsida</taxon>
        <taxon>Liliopsida</taxon>
        <taxon>Poales</taxon>
        <taxon>Poaceae</taxon>
        <taxon>PACMAD clade</taxon>
        <taxon>Panicoideae</taxon>
        <taxon>Panicodae</taxon>
        <taxon>Paniceae</taxon>
        <taxon>Panicinae</taxon>
        <taxon>Panicum</taxon>
        <taxon>Panicum sect. Panicum</taxon>
    </lineage>
</organism>
<protein>
    <submittedName>
        <fullName evidence="2">Uncharacterized protein</fullName>
    </submittedName>
</protein>
<feature type="compositionally biased region" description="Low complexity" evidence="1">
    <location>
        <begin position="121"/>
        <end position="136"/>
    </location>
</feature>